<reference evidence="2" key="1">
    <citation type="submission" date="2016-06" db="EMBL/GenBank/DDBJ databases">
        <authorList>
            <person name="Varghese N."/>
        </authorList>
    </citation>
    <scope>NUCLEOTIDE SEQUENCE [LARGE SCALE GENOMIC DNA]</scope>
    <source>
        <strain evidence="2">DSM 45555</strain>
    </source>
</reference>
<gene>
    <name evidence="1" type="ORF">GA0070215_12039</name>
</gene>
<keyword evidence="2" id="KW-1185">Reference proteome</keyword>
<accession>A0A1C4ZSP7</accession>
<proteinExistence type="predicted"/>
<dbReference type="Proteomes" id="UP000198551">
    <property type="component" value="Unassembled WGS sequence"/>
</dbReference>
<evidence type="ECO:0008006" key="3">
    <source>
        <dbReference type="Google" id="ProtNLM"/>
    </source>
</evidence>
<evidence type="ECO:0000313" key="1">
    <source>
        <dbReference type="EMBL" id="SCF35968.1"/>
    </source>
</evidence>
<name>A0A1C4ZSP7_9ACTN</name>
<evidence type="ECO:0000313" key="2">
    <source>
        <dbReference type="Proteomes" id="UP000198551"/>
    </source>
</evidence>
<dbReference type="InterPro" id="IPR036291">
    <property type="entry name" value="NAD(P)-bd_dom_sf"/>
</dbReference>
<dbReference type="SUPFAM" id="SSF51735">
    <property type="entry name" value="NAD(P)-binding Rossmann-fold domains"/>
    <property type="match status" value="1"/>
</dbReference>
<organism evidence="1 2">
    <name type="scientific">Micromonospora marina</name>
    <dbReference type="NCBI Taxonomy" id="307120"/>
    <lineage>
        <taxon>Bacteria</taxon>
        <taxon>Bacillati</taxon>
        <taxon>Actinomycetota</taxon>
        <taxon>Actinomycetes</taxon>
        <taxon>Micromonosporales</taxon>
        <taxon>Micromonosporaceae</taxon>
        <taxon>Micromonospora</taxon>
    </lineage>
</organism>
<dbReference type="EMBL" id="FMCV01000020">
    <property type="protein sequence ID" value="SCF35968.1"/>
    <property type="molecule type" value="Genomic_DNA"/>
</dbReference>
<dbReference type="AlphaFoldDB" id="A0A1C4ZSP7"/>
<protein>
    <recommendedName>
        <fullName evidence="3">Short chain dehydrogenase</fullName>
    </recommendedName>
</protein>
<sequence length="48" mass="4948">MSPLSYVVTGGGRAVVERLAAAGGMVVVVERDAGAVDWLARHPVTGRL</sequence>